<dbReference type="GO" id="GO:0006298">
    <property type="term" value="P:mismatch repair"/>
    <property type="evidence" value="ECO:0007669"/>
    <property type="project" value="TreeGrafter"/>
</dbReference>
<evidence type="ECO:0000256" key="2">
    <source>
        <dbReference type="ARBA" id="ARBA00001966"/>
    </source>
</evidence>
<keyword evidence="6" id="KW-0004">4Fe-4S</keyword>
<evidence type="ECO:0000256" key="1">
    <source>
        <dbReference type="ARBA" id="ARBA00000843"/>
    </source>
</evidence>
<dbReference type="SMART" id="SM00525">
    <property type="entry name" value="FES"/>
    <property type="match status" value="1"/>
</dbReference>
<sequence>MSRRSSRVVKKVSYIAIDVDDSANEDVYDEPITVADSSEEDEEPAPASKRKRVISKSTKATRGPKKAKSPIINAPEVSGPVEQSHTTSRHDPTRLLPCVPALLDWFENQRDVRGMPWRKVYDPNLTKQERGQRAYEVLVSEIMLQQTQVATVIPYYNRWLEKFPTLETLAAAELPDVHALWKGLGYYRRAGFLLAAAKKVKNEYNGHIPEDAKVMQKEVPGMGRYTAGAVASIAYGIKAPVLDGNVQRLLSRALALYANPKSKQALDVLWNAATVLVEAPVNTDADSAGSLPGNLNQALIELGSTVCKPTNPSCEECPLSAGCAANEISRPTATIKPSVADIEEICGICSPLPTTSLSVTRFPMKIEKKKARVEISVVCAIRWTSTGGNEYWLMTKRPETGLLAGLWEFPTIDLPISASSAEASDSEADTTASHLLTSMPPIVLPKLLAPSSFRAGVQSPKHIGSIPHIFSHIHKTYEVVYSTVEWHGDNPPELAALPNASKDKESLKSKRKRAAIPTEYALPAESRWISNEAVVQQNIGVGTQKIWGLIRSNNLA</sequence>
<keyword evidence="8" id="KW-0227">DNA damage</keyword>
<dbReference type="SUPFAM" id="SSF55811">
    <property type="entry name" value="Nudix"/>
    <property type="match status" value="1"/>
</dbReference>
<dbReference type="InterPro" id="IPR023170">
    <property type="entry name" value="HhH_base_excis_C"/>
</dbReference>
<name>A0A0B7FUY6_THACB</name>
<evidence type="ECO:0000256" key="3">
    <source>
        <dbReference type="ARBA" id="ARBA00008343"/>
    </source>
</evidence>
<evidence type="ECO:0000256" key="7">
    <source>
        <dbReference type="ARBA" id="ARBA00022723"/>
    </source>
</evidence>
<evidence type="ECO:0000256" key="11">
    <source>
        <dbReference type="ARBA" id="ARBA00023014"/>
    </source>
</evidence>
<dbReference type="EMBL" id="LN679104">
    <property type="protein sequence ID" value="CEL60674.1"/>
    <property type="molecule type" value="Genomic_DNA"/>
</dbReference>
<keyword evidence="11" id="KW-0411">Iron-sulfur</keyword>
<dbReference type="SMART" id="SM00478">
    <property type="entry name" value="ENDO3c"/>
    <property type="match status" value="1"/>
</dbReference>
<dbReference type="STRING" id="1108050.A0A0B7FUY6"/>
<comment type="cofactor">
    <cofactor evidence="2">
        <name>[4Fe-4S] cluster</name>
        <dbReference type="ChEBI" id="CHEBI:49883"/>
    </cofactor>
</comment>
<evidence type="ECO:0000256" key="8">
    <source>
        <dbReference type="ARBA" id="ARBA00022763"/>
    </source>
</evidence>
<evidence type="ECO:0000256" key="4">
    <source>
        <dbReference type="ARBA" id="ARBA00012045"/>
    </source>
</evidence>
<dbReference type="FunFam" id="1.10.340.30:FF:000002">
    <property type="entry name" value="Adenine DNA glycosylase"/>
    <property type="match status" value="1"/>
</dbReference>
<dbReference type="Gene3D" id="1.10.340.30">
    <property type="entry name" value="Hypothetical protein, domain 2"/>
    <property type="match status" value="1"/>
</dbReference>
<dbReference type="PANTHER" id="PTHR42944">
    <property type="entry name" value="ADENINE DNA GLYCOSYLASE"/>
    <property type="match status" value="1"/>
</dbReference>
<evidence type="ECO:0000256" key="5">
    <source>
        <dbReference type="ARBA" id="ARBA00022023"/>
    </source>
</evidence>
<dbReference type="GO" id="GO:0051539">
    <property type="term" value="F:4 iron, 4 sulfur cluster binding"/>
    <property type="evidence" value="ECO:0007669"/>
    <property type="project" value="UniProtKB-KW"/>
</dbReference>
<dbReference type="GO" id="GO:0046872">
    <property type="term" value="F:metal ion binding"/>
    <property type="evidence" value="ECO:0007669"/>
    <property type="project" value="UniProtKB-KW"/>
</dbReference>
<dbReference type="OrthoDB" id="10248838at2759"/>
<evidence type="ECO:0000256" key="13">
    <source>
        <dbReference type="ARBA" id="ARBA00023295"/>
    </source>
</evidence>
<dbReference type="InterPro" id="IPR011257">
    <property type="entry name" value="DNA_glycosylase"/>
</dbReference>
<accession>A0A0B7FUY6</accession>
<gene>
    <name evidence="16" type="ORF">RSOLAG1IB_03912</name>
</gene>
<keyword evidence="7" id="KW-0479">Metal-binding</keyword>
<dbReference type="Proteomes" id="UP000059188">
    <property type="component" value="Unassembled WGS sequence"/>
</dbReference>
<evidence type="ECO:0000256" key="14">
    <source>
        <dbReference type="SAM" id="MobiDB-lite"/>
    </source>
</evidence>
<evidence type="ECO:0000256" key="9">
    <source>
        <dbReference type="ARBA" id="ARBA00022801"/>
    </source>
</evidence>
<proteinExistence type="inferred from homology"/>
<dbReference type="AlphaFoldDB" id="A0A0B7FUY6"/>
<evidence type="ECO:0000313" key="17">
    <source>
        <dbReference type="Proteomes" id="UP000059188"/>
    </source>
</evidence>
<dbReference type="GO" id="GO:0034039">
    <property type="term" value="F:8-oxo-7,8-dihydroguanine DNA N-glycosylase activity"/>
    <property type="evidence" value="ECO:0007669"/>
    <property type="project" value="TreeGrafter"/>
</dbReference>
<evidence type="ECO:0000256" key="10">
    <source>
        <dbReference type="ARBA" id="ARBA00023004"/>
    </source>
</evidence>
<dbReference type="Gene3D" id="3.90.79.10">
    <property type="entry name" value="Nucleoside Triphosphate Pyrophosphohydrolase"/>
    <property type="match status" value="1"/>
</dbReference>
<keyword evidence="12" id="KW-0234">DNA repair</keyword>
<dbReference type="InterPro" id="IPR044298">
    <property type="entry name" value="MIG/MutY"/>
</dbReference>
<keyword evidence="10" id="KW-0408">Iron</keyword>
<dbReference type="GO" id="GO:0032357">
    <property type="term" value="F:oxidized purine DNA binding"/>
    <property type="evidence" value="ECO:0007669"/>
    <property type="project" value="TreeGrafter"/>
</dbReference>
<comment type="catalytic activity">
    <reaction evidence="1">
        <text>Hydrolyzes free adenine bases from 7,8-dihydro-8-oxoguanine:adenine mismatched double-stranded DNA, leaving an apurinic site.</text>
        <dbReference type="EC" id="3.2.2.31"/>
    </reaction>
</comment>
<protein>
    <recommendedName>
        <fullName evidence="5">Adenine DNA glycosylase</fullName>
        <ecNumber evidence="4">3.2.2.31</ecNumber>
    </recommendedName>
</protein>
<dbReference type="Gene3D" id="1.10.1670.10">
    <property type="entry name" value="Helix-hairpin-Helix base-excision DNA repair enzymes (C-terminal)"/>
    <property type="match status" value="1"/>
</dbReference>
<dbReference type="Pfam" id="PF14815">
    <property type="entry name" value="NUDIX_4"/>
    <property type="match status" value="1"/>
</dbReference>
<dbReference type="GO" id="GO:0035485">
    <property type="term" value="F:adenine/guanine mispair binding"/>
    <property type="evidence" value="ECO:0007669"/>
    <property type="project" value="TreeGrafter"/>
</dbReference>
<dbReference type="Pfam" id="PF00730">
    <property type="entry name" value="HhH-GPD"/>
    <property type="match status" value="1"/>
</dbReference>
<dbReference type="InterPro" id="IPR003265">
    <property type="entry name" value="HhH-GPD_domain"/>
</dbReference>
<evidence type="ECO:0000256" key="12">
    <source>
        <dbReference type="ARBA" id="ARBA00023204"/>
    </source>
</evidence>
<dbReference type="InterPro" id="IPR015797">
    <property type="entry name" value="NUDIX_hydrolase-like_dom_sf"/>
</dbReference>
<organism evidence="16 17">
    <name type="scientific">Thanatephorus cucumeris (strain AG1-IB / isolate 7/3/14)</name>
    <name type="common">Lettuce bottom rot fungus</name>
    <name type="synonym">Rhizoctonia solani</name>
    <dbReference type="NCBI Taxonomy" id="1108050"/>
    <lineage>
        <taxon>Eukaryota</taxon>
        <taxon>Fungi</taxon>
        <taxon>Dikarya</taxon>
        <taxon>Basidiomycota</taxon>
        <taxon>Agaricomycotina</taxon>
        <taxon>Agaricomycetes</taxon>
        <taxon>Cantharellales</taxon>
        <taxon>Ceratobasidiaceae</taxon>
        <taxon>Rhizoctonia</taxon>
        <taxon>Rhizoctonia solani AG-1</taxon>
    </lineage>
</organism>
<dbReference type="CDD" id="cd00056">
    <property type="entry name" value="ENDO3c"/>
    <property type="match status" value="1"/>
</dbReference>
<keyword evidence="9 16" id="KW-0378">Hydrolase</keyword>
<dbReference type="GO" id="GO:0005634">
    <property type="term" value="C:nucleus"/>
    <property type="evidence" value="ECO:0007669"/>
    <property type="project" value="TreeGrafter"/>
</dbReference>
<keyword evidence="17" id="KW-1185">Reference proteome</keyword>
<dbReference type="InterPro" id="IPR003651">
    <property type="entry name" value="Endonuclease3_FeS-loop_motif"/>
</dbReference>
<evidence type="ECO:0000256" key="6">
    <source>
        <dbReference type="ARBA" id="ARBA00022485"/>
    </source>
</evidence>
<evidence type="ECO:0000259" key="15">
    <source>
        <dbReference type="SMART" id="SM00478"/>
    </source>
</evidence>
<feature type="region of interest" description="Disordered" evidence="14">
    <location>
        <begin position="25"/>
        <end position="93"/>
    </location>
</feature>
<comment type="similarity">
    <text evidence="3">Belongs to the Nth/MutY family.</text>
</comment>
<evidence type="ECO:0000313" key="16">
    <source>
        <dbReference type="EMBL" id="CEL60674.1"/>
    </source>
</evidence>
<dbReference type="SUPFAM" id="SSF48150">
    <property type="entry name" value="DNA-glycosylase"/>
    <property type="match status" value="1"/>
</dbReference>
<dbReference type="InterPro" id="IPR029119">
    <property type="entry name" value="MutY_C"/>
</dbReference>
<keyword evidence="13 16" id="KW-0326">Glycosidase</keyword>
<feature type="domain" description="HhH-GPD" evidence="15">
    <location>
        <begin position="143"/>
        <end position="305"/>
    </location>
</feature>
<dbReference type="PANTHER" id="PTHR42944:SF1">
    <property type="entry name" value="ADENINE DNA GLYCOSYLASE"/>
    <property type="match status" value="1"/>
</dbReference>
<dbReference type="EC" id="3.2.2.31" evidence="4"/>
<dbReference type="GO" id="GO:0006285">
    <property type="term" value="P:base-excision repair, AP site formation"/>
    <property type="evidence" value="ECO:0007669"/>
    <property type="project" value="UniProtKB-ARBA"/>
</dbReference>
<reference evidence="16 17" key="1">
    <citation type="submission" date="2014-11" db="EMBL/GenBank/DDBJ databases">
        <authorList>
            <person name="Wibberg Daniel"/>
        </authorList>
    </citation>
    <scope>NUCLEOTIDE SEQUENCE [LARGE SCALE GENOMIC DNA]</scope>
    <source>
        <strain evidence="16">Rhizoctonia solani AG1-IB 7/3/14</strain>
    </source>
</reference>
<dbReference type="GO" id="GO:0000701">
    <property type="term" value="F:purine-specific mismatch base pair DNA N-glycosylase activity"/>
    <property type="evidence" value="ECO:0007669"/>
    <property type="project" value="UniProtKB-EC"/>
</dbReference>